<proteinExistence type="predicted"/>
<reference evidence="1 2" key="1">
    <citation type="submission" date="2021-02" db="EMBL/GenBank/DDBJ databases">
        <title>Genomic and phenotypic characterization of Pseudomonas hygromyciniae, a novel bacterial species discovered from a commercially purchased antibiotic vial.</title>
        <authorList>
            <person name="Turner T.L."/>
            <person name="Mitra S.D."/>
            <person name="Kochan T.J."/>
            <person name="Pincus N.B."/>
            <person name="Lebrun-Corbin M."/>
            <person name="Cheung B."/>
            <person name="Gatesy S.W."/>
            <person name="Afzal T."/>
            <person name="Ozer E.A."/>
            <person name="Hauser A.R."/>
        </authorList>
    </citation>
    <scope>NUCLEOTIDE SEQUENCE [LARGE SCALE GENOMIC DNA]</scope>
    <source>
        <strain evidence="1 2">SDM007</strain>
    </source>
</reference>
<organism evidence="1 2">
    <name type="scientific">Pseudomonas hygromyciniae</name>
    <dbReference type="NCBI Taxonomy" id="2812000"/>
    <lineage>
        <taxon>Bacteria</taxon>
        <taxon>Pseudomonadati</taxon>
        <taxon>Pseudomonadota</taxon>
        <taxon>Gammaproteobacteria</taxon>
        <taxon>Pseudomonadales</taxon>
        <taxon>Pseudomonadaceae</taxon>
        <taxon>Pseudomonas</taxon>
    </lineage>
</organism>
<dbReference type="EMBL" id="CP070506">
    <property type="protein sequence ID" value="QSB38325.1"/>
    <property type="molecule type" value="Genomic_DNA"/>
</dbReference>
<evidence type="ECO:0000313" key="2">
    <source>
        <dbReference type="Proteomes" id="UP000663249"/>
    </source>
</evidence>
<evidence type="ECO:0000313" key="1">
    <source>
        <dbReference type="EMBL" id="QSB38325.1"/>
    </source>
</evidence>
<accession>A0ABX7JT84</accession>
<protein>
    <submittedName>
        <fullName evidence="1">Uncharacterized protein</fullName>
    </submittedName>
</protein>
<sequence length="60" mass="7132">MQITQQLAFDFDTAQDAHHNQPVRLLATMPFPPTPESEPEKFYGIFLPRRMLDKNDHHRR</sequence>
<dbReference type="RefSeq" id="WP_205477227.1">
    <property type="nucleotide sequence ID" value="NZ_CP070506.1"/>
</dbReference>
<keyword evidence="2" id="KW-1185">Reference proteome</keyword>
<name>A0ABX7JT84_9PSED</name>
<gene>
    <name evidence="1" type="ORF">JTY93_18905</name>
</gene>
<dbReference type="Proteomes" id="UP000663249">
    <property type="component" value="Chromosome"/>
</dbReference>